<evidence type="ECO:0000313" key="3">
    <source>
        <dbReference type="Proteomes" id="UP000003477"/>
    </source>
</evidence>
<dbReference type="RefSeq" id="WP_007311656.1">
    <property type="nucleotide sequence ID" value="NZ_AESD01000535.1"/>
</dbReference>
<dbReference type="Pfam" id="PF13455">
    <property type="entry name" value="MUG113"/>
    <property type="match status" value="1"/>
</dbReference>
<dbReference type="PATRIC" id="fig|423471.3.peg.3424"/>
<gene>
    <name evidence="2" type="ORF">CWATWH0003_3644</name>
</gene>
<evidence type="ECO:0000259" key="1">
    <source>
        <dbReference type="SMART" id="SM00974"/>
    </source>
</evidence>
<proteinExistence type="predicted"/>
<dbReference type="Proteomes" id="UP000003477">
    <property type="component" value="Unassembled WGS sequence"/>
</dbReference>
<evidence type="ECO:0000313" key="2">
    <source>
        <dbReference type="EMBL" id="EHJ11652.1"/>
    </source>
</evidence>
<comment type="caution">
    <text evidence="2">The sequence shown here is derived from an EMBL/GenBank/DDBJ whole genome shotgun (WGS) entry which is preliminary data.</text>
</comment>
<organism evidence="2 3">
    <name type="scientific">Crocosphaera watsonii WH 0003</name>
    <dbReference type="NCBI Taxonomy" id="423471"/>
    <lineage>
        <taxon>Bacteria</taxon>
        <taxon>Bacillati</taxon>
        <taxon>Cyanobacteriota</taxon>
        <taxon>Cyanophyceae</taxon>
        <taxon>Oscillatoriophycideae</taxon>
        <taxon>Chroococcales</taxon>
        <taxon>Aphanothecaceae</taxon>
        <taxon>Crocosphaera</taxon>
    </lineage>
</organism>
<sequence length="251" mass="28883">MNSICCSVCNEPIENNQGTYRIKGTGVIFARGLDVSTILYAHWGECGKILDKYLDQFPPEQQGDEWFWGHLPFRLQPDEETTNLDKFIYVLKSGKHYKIGITKDVKKRMGELKTGDPIKHLFVCSSFFENAGKFEKRLHEAFNDYRGQGEWFELPAEKLEELINILENGDFMDKVLPLDNVVYYHPGTRVLWRNRPGIVHSLVIKTYKYQVGYNILLDTQSSTDEPKVLNSSYGELVLEDSGIPSQEGYEV</sequence>
<accession>G5J860</accession>
<reference evidence="2 3" key="1">
    <citation type="journal article" date="2011" name="Front. Microbiol.">
        <title>Two Strains of Crocosphaera watsonii with Highly Conserved Genomes are Distinguished by Strain-Specific Features.</title>
        <authorList>
            <person name="Bench S.R."/>
            <person name="Ilikchyan I.N."/>
            <person name="Tripp H.J."/>
            <person name="Zehr J.P."/>
        </authorList>
    </citation>
    <scope>NUCLEOTIDE SEQUENCE [LARGE SCALE GENOMIC DNA]</scope>
    <source>
        <strain evidence="2 3">WH 0003</strain>
    </source>
</reference>
<dbReference type="SMART" id="SM00974">
    <property type="entry name" value="T5orf172"/>
    <property type="match status" value="1"/>
</dbReference>
<feature type="domain" description="Bacteriophage T5 Orf172 DNA-binding" evidence="1">
    <location>
        <begin position="91"/>
        <end position="166"/>
    </location>
</feature>
<dbReference type="AlphaFoldDB" id="G5J860"/>
<dbReference type="InterPro" id="IPR018306">
    <property type="entry name" value="Phage_T5_Orf172_DNA-bd"/>
</dbReference>
<dbReference type="GeneID" id="88767161"/>
<protein>
    <recommendedName>
        <fullName evidence="1">Bacteriophage T5 Orf172 DNA-binding domain-containing protein</fullName>
    </recommendedName>
</protein>
<name>G5J860_CROWT</name>
<dbReference type="EMBL" id="AESD01000535">
    <property type="protein sequence ID" value="EHJ11652.1"/>
    <property type="molecule type" value="Genomic_DNA"/>
</dbReference>